<keyword evidence="2" id="KW-1185">Reference proteome</keyword>
<proteinExistence type="predicted"/>
<dbReference type="AlphaFoldDB" id="A0A5C4M4I5"/>
<dbReference type="PANTHER" id="PTHR35205">
    <property type="entry name" value="NB-ARC AND TPR DOMAIN PROTEIN"/>
    <property type="match status" value="1"/>
</dbReference>
<protein>
    <submittedName>
        <fullName evidence="1">Uncharacterized protein</fullName>
    </submittedName>
</protein>
<dbReference type="InterPro" id="IPR027417">
    <property type="entry name" value="P-loop_NTPase"/>
</dbReference>
<reference evidence="1 2" key="1">
    <citation type="submission" date="2019-06" db="EMBL/GenBank/DDBJ databases">
        <title>Amycolatopsis alkalitolerans sp. nov., isolated from Gastrodia elata Blume.</title>
        <authorList>
            <person name="Narsing Rao M.P."/>
            <person name="Li W.J."/>
        </authorList>
    </citation>
    <scope>NUCLEOTIDE SEQUENCE [LARGE SCALE GENOMIC DNA]</scope>
    <source>
        <strain evidence="1 2">SYSUP0005</strain>
    </source>
</reference>
<comment type="caution">
    <text evidence="1">The sequence shown here is derived from an EMBL/GenBank/DDBJ whole genome shotgun (WGS) entry which is preliminary data.</text>
</comment>
<dbReference type="OrthoDB" id="580767at2"/>
<dbReference type="Gene3D" id="3.40.50.300">
    <property type="entry name" value="P-loop containing nucleotide triphosphate hydrolases"/>
    <property type="match status" value="1"/>
</dbReference>
<evidence type="ECO:0000313" key="1">
    <source>
        <dbReference type="EMBL" id="TNC28026.1"/>
    </source>
</evidence>
<dbReference type="GO" id="GO:0043531">
    <property type="term" value="F:ADP binding"/>
    <property type="evidence" value="ECO:0007669"/>
    <property type="project" value="InterPro"/>
</dbReference>
<organism evidence="1 2">
    <name type="scientific">Amycolatopsis alkalitolerans</name>
    <dbReference type="NCBI Taxonomy" id="2547244"/>
    <lineage>
        <taxon>Bacteria</taxon>
        <taxon>Bacillati</taxon>
        <taxon>Actinomycetota</taxon>
        <taxon>Actinomycetes</taxon>
        <taxon>Pseudonocardiales</taxon>
        <taxon>Pseudonocardiaceae</taxon>
        <taxon>Amycolatopsis</taxon>
    </lineage>
</organism>
<dbReference type="PANTHER" id="PTHR35205:SF1">
    <property type="entry name" value="ZU5 DOMAIN-CONTAINING PROTEIN"/>
    <property type="match status" value="1"/>
</dbReference>
<name>A0A5C4M4I5_9PSEU</name>
<dbReference type="SUPFAM" id="SSF52540">
    <property type="entry name" value="P-loop containing nucleoside triphosphate hydrolases"/>
    <property type="match status" value="1"/>
</dbReference>
<dbReference type="RefSeq" id="WP_139095644.1">
    <property type="nucleotide sequence ID" value="NZ_VDFW01000004.1"/>
</dbReference>
<sequence length="690" mass="75799">MVANGGGSRNARGIRFQNLCALDYALRELESGEGRITRISVEARLDPLTGRVCEELDFSLLAGDVPIVDAQVKSGTASKCHLPEMWRELWRLTRRDAETYLLVTSRRPAPAVRQLAELLATPATGPDQFTSALSELCSGVPDCGSQLAEADSQRRARLMRTRLVLSTDDIGSYQDKLRRRIRELRHRYRKGAGRRSTGLVFRNVLDLIAERATGRDDLMVSLDELRDEIGADDRTVAEAVSERDWDVHAGLAPVVPDVVREDLAESITDAFAGHAENHGIACCVLFGLSGIGKTSLAAGWAADRAYEFDRVFWVAAQDTASLQRSFIVIEDALRQWIGPPARQAATGRSAEALRQRVHRLLSACPGSWLMVFDNAVDAKAVQSWIPRRGWGRVLVTTIEQGAWHGSGISTVEVPRMSRAQSVDLLRRRLLPNVYQPADDEREQLNHLAEFMRDWPLALELAAAYLSSVGTGLGGIDHYTAEIQIRQRSLADSDRGPHGYHGSLVGAIELAAERMNDAPRGDAGSVPSIIVDTMIYLVAHLGEHHIPLQLLIDAAADVTSRPGRSVGSHAVHHEILRSLSRLSLVRRDQDLEWLVDSGLSASSISVHMNEIVQQTLRDRLHRLDPGRAAQLLRHMTHYVAEWLHNETANHETLRALVLMSMPTSLPVTTSAAVSWTRASSACGSGSAGPCA</sequence>
<dbReference type="EMBL" id="VDFW01000004">
    <property type="protein sequence ID" value="TNC28026.1"/>
    <property type="molecule type" value="Genomic_DNA"/>
</dbReference>
<dbReference type="Proteomes" id="UP000305546">
    <property type="component" value="Unassembled WGS sequence"/>
</dbReference>
<gene>
    <name evidence="1" type="ORF">FG385_06220</name>
</gene>
<accession>A0A5C4M4I5</accession>
<evidence type="ECO:0000313" key="2">
    <source>
        <dbReference type="Proteomes" id="UP000305546"/>
    </source>
</evidence>